<accession>T1HUX9</accession>
<organism evidence="1 2">
    <name type="scientific">Rhodnius prolixus</name>
    <name type="common">Triatomid bug</name>
    <dbReference type="NCBI Taxonomy" id="13249"/>
    <lineage>
        <taxon>Eukaryota</taxon>
        <taxon>Metazoa</taxon>
        <taxon>Ecdysozoa</taxon>
        <taxon>Arthropoda</taxon>
        <taxon>Hexapoda</taxon>
        <taxon>Insecta</taxon>
        <taxon>Pterygota</taxon>
        <taxon>Neoptera</taxon>
        <taxon>Paraneoptera</taxon>
        <taxon>Hemiptera</taxon>
        <taxon>Heteroptera</taxon>
        <taxon>Panheteroptera</taxon>
        <taxon>Cimicomorpha</taxon>
        <taxon>Reduviidae</taxon>
        <taxon>Triatominae</taxon>
        <taxon>Rhodnius</taxon>
    </lineage>
</organism>
<dbReference type="HOGENOM" id="CLU_2267039_0_0_1"/>
<dbReference type="InParanoid" id="T1HUX9"/>
<dbReference type="EnsemblMetazoa" id="RPRC007849-RA">
    <property type="protein sequence ID" value="RPRC007849-PA"/>
    <property type="gene ID" value="RPRC007849"/>
</dbReference>
<dbReference type="EMBL" id="ACPB03010131">
    <property type="status" value="NOT_ANNOTATED_CDS"/>
    <property type="molecule type" value="Genomic_DNA"/>
</dbReference>
<protein>
    <submittedName>
        <fullName evidence="1">Uncharacterized protein</fullName>
    </submittedName>
</protein>
<dbReference type="AlphaFoldDB" id="T1HUX9"/>
<dbReference type="VEuPathDB" id="VectorBase:RPRC007849"/>
<keyword evidence="2" id="KW-1185">Reference proteome</keyword>
<evidence type="ECO:0000313" key="2">
    <source>
        <dbReference type="Proteomes" id="UP000015103"/>
    </source>
</evidence>
<evidence type="ECO:0000313" key="1">
    <source>
        <dbReference type="EnsemblMetazoa" id="RPRC007849-PA"/>
    </source>
</evidence>
<proteinExistence type="predicted"/>
<name>T1HUX9_RHOPR</name>
<reference evidence="1" key="1">
    <citation type="submission" date="2015-05" db="UniProtKB">
        <authorList>
            <consortium name="EnsemblMetazoa"/>
        </authorList>
    </citation>
    <scope>IDENTIFICATION</scope>
</reference>
<dbReference type="Proteomes" id="UP000015103">
    <property type="component" value="Unassembled WGS sequence"/>
</dbReference>
<sequence>MGLTCGCCGRTLTASGMRKLFLTWSLPEGCLGDQHHQNTRGLEAAETVRSANVPRPSSSILQLAVAFEDSSLHHSILTHLIKMCFASISIFLDNTRNVELYFR</sequence>